<keyword evidence="14" id="KW-1185">Reference proteome</keyword>
<dbReference type="SUPFAM" id="SSF46689">
    <property type="entry name" value="Homeodomain-like"/>
    <property type="match status" value="2"/>
</dbReference>
<dbReference type="InterPro" id="IPR035451">
    <property type="entry name" value="Ada-like_dom_sf"/>
</dbReference>
<dbReference type="InterPro" id="IPR018060">
    <property type="entry name" value="HTH_AraC"/>
</dbReference>
<reference evidence="14" key="1">
    <citation type="journal article" date="2019" name="Int. J. Syst. Evol. Microbiol.">
        <title>The Global Catalogue of Microorganisms (GCM) 10K type strain sequencing project: providing services to taxonomists for standard genome sequencing and annotation.</title>
        <authorList>
            <consortium name="The Broad Institute Genomics Platform"/>
            <consortium name="The Broad Institute Genome Sequencing Center for Infectious Disease"/>
            <person name="Wu L."/>
            <person name="Ma J."/>
        </authorList>
    </citation>
    <scope>NUCLEOTIDE SEQUENCE [LARGE SCALE GENOMIC DNA]</scope>
    <source>
        <strain evidence="14">CCM 8930</strain>
    </source>
</reference>
<evidence type="ECO:0000256" key="1">
    <source>
        <dbReference type="ARBA" id="ARBA00001947"/>
    </source>
</evidence>
<dbReference type="Proteomes" id="UP001596171">
    <property type="component" value="Unassembled WGS sequence"/>
</dbReference>
<sequence length="184" mass="20787">MLTLTDQRFQAIEQNDATQDGAFYYGVTSTGIFCRPSCHSRLPQRDHLVLFETVEAALAAGFRPCKRCRPAGQVVSTAEWVTEINQIIMTHYQTKLDLNTLAMLAHGAPYYLHHVYQQQTGQTPMAHLKHVRLTQAQKLLVTTQIPVSEVALTCGFQSAAYFSTVFKQATQLTPRQYRQKNSHT</sequence>
<dbReference type="PIRSF" id="PIRSF000408">
    <property type="entry name" value="Alkyltransferas_AdaA"/>
    <property type="match status" value="1"/>
</dbReference>
<dbReference type="Gene3D" id="3.40.10.10">
    <property type="entry name" value="DNA Methylphosphotriester Repair Domain"/>
    <property type="match status" value="1"/>
</dbReference>
<evidence type="ECO:0000313" key="13">
    <source>
        <dbReference type="EMBL" id="MFC6202821.1"/>
    </source>
</evidence>
<feature type="domain" description="HTH araC/xylS-type" evidence="12">
    <location>
        <begin position="82"/>
        <end position="180"/>
    </location>
</feature>
<name>A0ABW1SNQ1_9LACO</name>
<dbReference type="SUPFAM" id="SSF57884">
    <property type="entry name" value="Ada DNA repair protein, N-terminal domain (N-Ada 10)"/>
    <property type="match status" value="1"/>
</dbReference>
<dbReference type="InterPro" id="IPR020449">
    <property type="entry name" value="Tscrpt_reg_AraC-type_HTH"/>
</dbReference>
<evidence type="ECO:0000256" key="6">
    <source>
        <dbReference type="ARBA" id="ARBA00022833"/>
    </source>
</evidence>
<proteinExistence type="predicted"/>
<keyword evidence="10" id="KW-0804">Transcription</keyword>
<evidence type="ECO:0000256" key="2">
    <source>
        <dbReference type="ARBA" id="ARBA00022603"/>
    </source>
</evidence>
<evidence type="ECO:0000256" key="7">
    <source>
        <dbReference type="ARBA" id="ARBA00023015"/>
    </source>
</evidence>
<dbReference type="InterPro" id="IPR016220">
    <property type="entry name" value="Me-P-triester_DNA_alkyl-Trfase"/>
</dbReference>
<evidence type="ECO:0000256" key="4">
    <source>
        <dbReference type="ARBA" id="ARBA00022723"/>
    </source>
</evidence>
<keyword evidence="6" id="KW-0862">Zinc</keyword>
<dbReference type="PROSITE" id="PS00041">
    <property type="entry name" value="HTH_ARAC_FAMILY_1"/>
    <property type="match status" value="1"/>
</dbReference>
<dbReference type="InterPro" id="IPR018062">
    <property type="entry name" value="HTH_AraC-typ_CS"/>
</dbReference>
<keyword evidence="5" id="KW-0227">DNA damage</keyword>
<dbReference type="EMBL" id="JBHSSE010000028">
    <property type="protein sequence ID" value="MFC6202821.1"/>
    <property type="molecule type" value="Genomic_DNA"/>
</dbReference>
<dbReference type="PROSITE" id="PS01124">
    <property type="entry name" value="HTH_ARAC_FAMILY_2"/>
    <property type="match status" value="1"/>
</dbReference>
<dbReference type="SMART" id="SM00342">
    <property type="entry name" value="HTH_ARAC"/>
    <property type="match status" value="1"/>
</dbReference>
<gene>
    <name evidence="13" type="ORF">ACFP1L_13190</name>
</gene>
<dbReference type="RefSeq" id="WP_137616060.1">
    <property type="nucleotide sequence ID" value="NZ_BJDI01000006.1"/>
</dbReference>
<evidence type="ECO:0000256" key="9">
    <source>
        <dbReference type="ARBA" id="ARBA00023159"/>
    </source>
</evidence>
<keyword evidence="4" id="KW-0479">Metal-binding</keyword>
<keyword evidence="7" id="KW-0805">Transcription regulation</keyword>
<evidence type="ECO:0000259" key="12">
    <source>
        <dbReference type="PROSITE" id="PS01124"/>
    </source>
</evidence>
<accession>A0ABW1SNQ1</accession>
<keyword evidence="3" id="KW-0808">Transferase</keyword>
<dbReference type="InterPro" id="IPR009057">
    <property type="entry name" value="Homeodomain-like_sf"/>
</dbReference>
<evidence type="ECO:0000313" key="14">
    <source>
        <dbReference type="Proteomes" id="UP001596171"/>
    </source>
</evidence>
<evidence type="ECO:0000256" key="3">
    <source>
        <dbReference type="ARBA" id="ARBA00022679"/>
    </source>
</evidence>
<dbReference type="Pfam" id="PF02805">
    <property type="entry name" value="Ada_Zn_binding"/>
    <property type="match status" value="1"/>
</dbReference>
<dbReference type="Pfam" id="PF12833">
    <property type="entry name" value="HTH_18"/>
    <property type="match status" value="1"/>
</dbReference>
<keyword evidence="8" id="KW-0238">DNA-binding</keyword>
<keyword evidence="9" id="KW-0010">Activator</keyword>
<dbReference type="Gene3D" id="1.10.10.60">
    <property type="entry name" value="Homeodomain-like"/>
    <property type="match status" value="2"/>
</dbReference>
<evidence type="ECO:0000256" key="8">
    <source>
        <dbReference type="ARBA" id="ARBA00023125"/>
    </source>
</evidence>
<evidence type="ECO:0000256" key="11">
    <source>
        <dbReference type="ARBA" id="ARBA00023204"/>
    </source>
</evidence>
<keyword evidence="2" id="KW-0489">Methyltransferase</keyword>
<keyword evidence="11" id="KW-0234">DNA repair</keyword>
<organism evidence="13 14">
    <name type="scientific">Lactiplantibacillus nangangensis</name>
    <dbReference type="NCBI Taxonomy" id="2559917"/>
    <lineage>
        <taxon>Bacteria</taxon>
        <taxon>Bacillati</taxon>
        <taxon>Bacillota</taxon>
        <taxon>Bacilli</taxon>
        <taxon>Lactobacillales</taxon>
        <taxon>Lactobacillaceae</taxon>
        <taxon>Lactiplantibacillus</taxon>
    </lineage>
</organism>
<dbReference type="PANTHER" id="PTHR43280">
    <property type="entry name" value="ARAC-FAMILY TRANSCRIPTIONAL REGULATOR"/>
    <property type="match status" value="1"/>
</dbReference>
<dbReference type="InterPro" id="IPR004026">
    <property type="entry name" value="Ada_DNA_repair_Zn-bd"/>
</dbReference>
<evidence type="ECO:0000256" key="5">
    <source>
        <dbReference type="ARBA" id="ARBA00022763"/>
    </source>
</evidence>
<dbReference type="PRINTS" id="PR00032">
    <property type="entry name" value="HTHARAC"/>
</dbReference>
<protein>
    <submittedName>
        <fullName evidence="13">Bifunctional transcriptional activator/DNA repair enzyme AdaA</fullName>
    </submittedName>
</protein>
<dbReference type="PANTHER" id="PTHR43280:SF28">
    <property type="entry name" value="HTH-TYPE TRANSCRIPTIONAL ACTIVATOR RHAS"/>
    <property type="match status" value="1"/>
</dbReference>
<comment type="cofactor">
    <cofactor evidence="1">
        <name>Zn(2+)</name>
        <dbReference type="ChEBI" id="CHEBI:29105"/>
    </cofactor>
</comment>
<evidence type="ECO:0000256" key="10">
    <source>
        <dbReference type="ARBA" id="ARBA00023163"/>
    </source>
</evidence>
<comment type="caution">
    <text evidence="13">The sequence shown here is derived from an EMBL/GenBank/DDBJ whole genome shotgun (WGS) entry which is preliminary data.</text>
</comment>